<keyword evidence="1" id="KW-0547">Nucleotide-binding</keyword>
<dbReference type="Gene3D" id="3.40.50.300">
    <property type="entry name" value="P-loop containing nucleotide triphosphate hydrolases"/>
    <property type="match status" value="2"/>
</dbReference>
<name>A0A7Y0MWX1_VIBAL</name>
<dbReference type="PANTHER" id="PTHR11070">
    <property type="entry name" value="UVRD / RECB / PCRA DNA HELICASE FAMILY MEMBER"/>
    <property type="match status" value="1"/>
</dbReference>
<keyword evidence="2" id="KW-0378">Hydrolase</keyword>
<dbReference type="Proteomes" id="UP000565155">
    <property type="component" value="Unassembled WGS sequence"/>
</dbReference>
<dbReference type="AlphaFoldDB" id="A0A7Y0MWX1"/>
<dbReference type="GO" id="GO:0003677">
    <property type="term" value="F:DNA binding"/>
    <property type="evidence" value="ECO:0007669"/>
    <property type="project" value="InterPro"/>
</dbReference>
<dbReference type="GO" id="GO:0005829">
    <property type="term" value="C:cytosol"/>
    <property type="evidence" value="ECO:0007669"/>
    <property type="project" value="TreeGrafter"/>
</dbReference>
<dbReference type="RefSeq" id="WP_169628615.1">
    <property type="nucleotide sequence ID" value="NZ_JABCMA010000008.1"/>
</dbReference>
<dbReference type="InterPro" id="IPR027417">
    <property type="entry name" value="P-loop_NTPase"/>
</dbReference>
<dbReference type="GO" id="GO:0016787">
    <property type="term" value="F:hydrolase activity"/>
    <property type="evidence" value="ECO:0007669"/>
    <property type="project" value="UniProtKB-KW"/>
</dbReference>
<evidence type="ECO:0000313" key="7">
    <source>
        <dbReference type="Proteomes" id="UP000565155"/>
    </source>
</evidence>
<dbReference type="InterPro" id="IPR014017">
    <property type="entry name" value="DNA_helicase_UvrD-like_C"/>
</dbReference>
<dbReference type="Pfam" id="PF13361">
    <property type="entry name" value="UvrD_C"/>
    <property type="match status" value="1"/>
</dbReference>
<evidence type="ECO:0000256" key="1">
    <source>
        <dbReference type="ARBA" id="ARBA00022741"/>
    </source>
</evidence>
<comment type="caution">
    <text evidence="6">The sequence shown here is derived from an EMBL/GenBank/DDBJ whole genome shotgun (WGS) entry which is preliminary data.</text>
</comment>
<proteinExistence type="predicted"/>
<evidence type="ECO:0000313" key="6">
    <source>
        <dbReference type="EMBL" id="NMR73985.1"/>
    </source>
</evidence>
<gene>
    <name evidence="6" type="ORF">HKB35_10175</name>
</gene>
<dbReference type="EMBL" id="JABCMA010000008">
    <property type="protein sequence ID" value="NMR73985.1"/>
    <property type="molecule type" value="Genomic_DNA"/>
</dbReference>
<feature type="domain" description="UvrD-like helicase C-terminal" evidence="5">
    <location>
        <begin position="443"/>
        <end position="554"/>
    </location>
</feature>
<dbReference type="Pfam" id="PF13245">
    <property type="entry name" value="AAA_19"/>
    <property type="match status" value="1"/>
</dbReference>
<dbReference type="PANTHER" id="PTHR11070:SF3">
    <property type="entry name" value="DNA 3'-5' HELICASE"/>
    <property type="match status" value="1"/>
</dbReference>
<dbReference type="GO" id="GO:0043138">
    <property type="term" value="F:3'-5' DNA helicase activity"/>
    <property type="evidence" value="ECO:0007669"/>
    <property type="project" value="TreeGrafter"/>
</dbReference>
<dbReference type="GO" id="GO:0005524">
    <property type="term" value="F:ATP binding"/>
    <property type="evidence" value="ECO:0007669"/>
    <property type="project" value="UniProtKB-KW"/>
</dbReference>
<protein>
    <submittedName>
        <fullName evidence="6">ATP-dependent helicase</fullName>
    </submittedName>
</protein>
<dbReference type="SUPFAM" id="SSF52540">
    <property type="entry name" value="P-loop containing nucleoside triphosphate hydrolases"/>
    <property type="match status" value="1"/>
</dbReference>
<dbReference type="InterPro" id="IPR000212">
    <property type="entry name" value="DNA_helicase_UvrD/REP"/>
</dbReference>
<evidence type="ECO:0000256" key="4">
    <source>
        <dbReference type="ARBA" id="ARBA00022840"/>
    </source>
</evidence>
<dbReference type="GO" id="GO:0000725">
    <property type="term" value="P:recombinational repair"/>
    <property type="evidence" value="ECO:0007669"/>
    <property type="project" value="TreeGrafter"/>
</dbReference>
<reference evidence="6 7" key="1">
    <citation type="submission" date="2020-04" db="EMBL/GenBank/DDBJ databases">
        <title>Whole-genome sequencing of Vibrio spp. from China reveals different genetic environments of blaCTX-M-14 among diverse lineages.</title>
        <authorList>
            <person name="Zheng Z."/>
            <person name="Ye L."/>
            <person name="Chen S."/>
        </authorList>
    </citation>
    <scope>NUCLEOTIDE SEQUENCE [LARGE SCALE GENOMIC DNA]</scope>
    <source>
        <strain evidence="6 7">Vb1636</strain>
    </source>
</reference>
<accession>A0A7Y0MWX1</accession>
<evidence type="ECO:0000259" key="5">
    <source>
        <dbReference type="Pfam" id="PF13361"/>
    </source>
</evidence>
<organism evidence="6 7">
    <name type="scientific">Vibrio alginolyticus</name>
    <dbReference type="NCBI Taxonomy" id="663"/>
    <lineage>
        <taxon>Bacteria</taxon>
        <taxon>Pseudomonadati</taxon>
        <taxon>Pseudomonadota</taxon>
        <taxon>Gammaproteobacteria</taxon>
        <taxon>Vibrionales</taxon>
        <taxon>Vibrionaceae</taxon>
        <taxon>Vibrio</taxon>
    </lineage>
</organism>
<evidence type="ECO:0000256" key="3">
    <source>
        <dbReference type="ARBA" id="ARBA00022806"/>
    </source>
</evidence>
<sequence>MPNIIESAEVAAEESLRQMYSCIKNKRHFKLEAGAGAGKTFSLVKGLQHIIDEIGTQLAKRSQRVACITYTNVATAEINSRTDGNPVVFASTIHGFCWSLIQDHQPFLWESLSTIHSKWEELISEVEDGDKRKVVYSTGRRRLTDSEAHLSHDDILPLMVLLLAKEKFRRNLAARFPFIFIDEYQDTHKEFAEALIEYFVAPEDTHSTPLIGFFGDSWQKIYKTGAGSLIHPNLTEIAKGANFRSASKIVDALNNMRPELPQIAREDADLGSVSVFHTNNWQGDRQTGGHWKGDLFPNDSHDALVLTKTKLTEAGWDFSSETSRILMLTHKVMASEQGYETLVNAFYNNDSLFNLENAHISYMVNTLLPAIESFEEGMFGKMYLALGANAPKIKKATDKITWKTNFDALSGLQRDGTIGDVMDLLRSMSPSILPDKVSSLEDRLDASESDEISDNRSLTELQRLREVPFKELLNFGKFIKNSTPFSTKHGVKGAEFDNVLVVLGRGWNLYNWDQLFTWLSTTCPENKIDALERNRNLFYVACSRPKRNLTVLITQHLSDESLALLNQWFGDETVQSLY</sequence>
<keyword evidence="4" id="KW-0067">ATP-binding</keyword>
<evidence type="ECO:0000256" key="2">
    <source>
        <dbReference type="ARBA" id="ARBA00022801"/>
    </source>
</evidence>
<keyword evidence="3 6" id="KW-0347">Helicase</keyword>